<evidence type="ECO:0000256" key="2">
    <source>
        <dbReference type="SAM" id="Phobius"/>
    </source>
</evidence>
<keyword evidence="2" id="KW-1133">Transmembrane helix</keyword>
<feature type="transmembrane region" description="Helical" evidence="2">
    <location>
        <begin position="628"/>
        <end position="648"/>
    </location>
</feature>
<dbReference type="EMBL" id="QPGA01000005">
    <property type="protein sequence ID" value="RDE51680.1"/>
    <property type="molecule type" value="Genomic_DNA"/>
</dbReference>
<feature type="compositionally biased region" description="Basic and acidic residues" evidence="1">
    <location>
        <begin position="399"/>
        <end position="416"/>
    </location>
</feature>
<evidence type="ECO:0000313" key="3">
    <source>
        <dbReference type="EMBL" id="RDE51680.1"/>
    </source>
</evidence>
<feature type="transmembrane region" description="Helical" evidence="2">
    <location>
        <begin position="823"/>
        <end position="844"/>
    </location>
</feature>
<name>A0A369XQM1_9PROT</name>
<keyword evidence="2" id="KW-0812">Transmembrane</keyword>
<reference evidence="3 4" key="1">
    <citation type="submission" date="2018-05" db="EMBL/GenBank/DDBJ databases">
        <title>Integrated omic analyses show evidence that a Ca. Accumulibacter phosphatis strain performs denitrification under micro-aerobic conditions.</title>
        <authorList>
            <person name="Camejo P.Y."/>
            <person name="Katherine M.D."/>
            <person name="Daniel N.R."/>
        </authorList>
    </citation>
    <scope>NUCLEOTIDE SEQUENCE [LARGE SCALE GENOMIC DNA]</scope>
    <source>
        <strain evidence="3">UW-LDO-IC</strain>
    </source>
</reference>
<feature type="transmembrane region" description="Helical" evidence="2">
    <location>
        <begin position="722"/>
        <end position="743"/>
    </location>
</feature>
<dbReference type="Proteomes" id="UP000253831">
    <property type="component" value="Unassembled WGS sequence"/>
</dbReference>
<feature type="transmembrane region" description="Helical" evidence="2">
    <location>
        <begin position="1041"/>
        <end position="1063"/>
    </location>
</feature>
<keyword evidence="2" id="KW-0472">Membrane</keyword>
<feature type="region of interest" description="Disordered" evidence="1">
    <location>
        <begin position="399"/>
        <end position="424"/>
    </location>
</feature>
<gene>
    <name evidence="3" type="ORF">DVS81_04685</name>
</gene>
<feature type="transmembrane region" description="Helical" evidence="2">
    <location>
        <begin position="12"/>
        <end position="30"/>
    </location>
</feature>
<organism evidence="3 4">
    <name type="scientific">Candidatus Accumulibacter meliphilus</name>
    <dbReference type="NCBI Taxonomy" id="2211374"/>
    <lineage>
        <taxon>Bacteria</taxon>
        <taxon>Pseudomonadati</taxon>
        <taxon>Pseudomonadota</taxon>
        <taxon>Betaproteobacteria</taxon>
        <taxon>Candidatus Accumulibacter</taxon>
    </lineage>
</organism>
<comment type="caution">
    <text evidence="3">The sequence shown here is derived from an EMBL/GenBank/DDBJ whole genome shotgun (WGS) entry which is preliminary data.</text>
</comment>
<feature type="transmembrane region" description="Helical" evidence="2">
    <location>
        <begin position="677"/>
        <end position="696"/>
    </location>
</feature>
<evidence type="ECO:0000313" key="4">
    <source>
        <dbReference type="Proteomes" id="UP000253831"/>
    </source>
</evidence>
<proteinExistence type="predicted"/>
<feature type="transmembrane region" description="Helical" evidence="2">
    <location>
        <begin position="934"/>
        <end position="952"/>
    </location>
</feature>
<sequence length="1066" mass="118412">MDKNDSPGGMPNGGLVMIVLLAAGAFFVAVKPLQTGRPVLAEQRSERHEAVQDVEARLWQDPLAVVARARQQEPDSPPTADELQKHDVALLRDDLDAERDAEIVVLAVMIPGGIYAEQIEGRLRMRYAVLAGLAGRNYVPSDNEHLGYFYLKPPCEDNKKPNKKPDVVPFERFQCGGVKYCKGKRVVLLWLDSSVYVDQPLHKLAALARAVTPVREESDERRIRWRVLGPQSSDGLRAFAIEADLDGFRFNKDNPMPFDMRFFSGAATVSDDIVLKDRREGKKSVTDWFLMHGVPLLRTIGTDDDLGGALVHELELRGLHCGDKNGALKPCPASAGSKADALSDTAAVRSTVAIVAEWDTLYGRKLQQLFSFDREKQIAGFSVEGWYYLRGLDGRLPGDRAPAKASGAEKDAKEGGQDAIGGDGTFIERPEGRSQFDYLRRLATRIGERDAALRKAQPKGGGIRAVGVLGNDVYDKLLVLQALQSELPHAIFFTTDLDARLLLPSEQEWARNLIVASNFGLSLVDSLQNGFPPFRDSYQTSVYFSTLLALDKDSLASNSSADILGQTDQVKRWFKAPRVFEVSRSGFFDFSAAGPADLSGCKRWQPFQSSCVAIHPPSSPMAPDLTKAAVSLIAAPLMLALWVPALVISRGAKRRLRRFIAGGGASPGWRRLRKGSLLVAGLALAVLPPMVLAWQWQEIAAWITHSGKPLSLTKGISPWPTYAIRLVTLVVCLYLAAWAWAALARNVQQISCDFRLGVMRRHLHARITEERRGLSLSQRFASMMSVRFYRERPVRLPSWFKMSQATVSFWKHYIVQNRFKARLLRTFLCLLVMMGFAFLVLRAFGEVPASPQRGGLTSAMQPWTTRLAVPSIQFLIFFVADATLLSVLFIRGLRLHKVNWPDPTREVFFRMTGVPEQYLDEWIDLQFIARRSRVVGRLIYFPFIALSLMLAARSSFFDDWNTPPALYVIATLSFGIMLACAIALRMTAEASRSHAVETMRDASLRARGLGNDALVGQLDVLRGRMEQLDEGAFAPFSRQPLLRAVLLPLLTIGGSSLFDYLALLNV</sequence>
<feature type="transmembrane region" description="Helical" evidence="2">
    <location>
        <begin position="964"/>
        <end position="984"/>
    </location>
</feature>
<dbReference type="AlphaFoldDB" id="A0A369XQM1"/>
<protein>
    <submittedName>
        <fullName evidence="3">Uncharacterized protein</fullName>
    </submittedName>
</protein>
<feature type="transmembrane region" description="Helical" evidence="2">
    <location>
        <begin position="867"/>
        <end position="890"/>
    </location>
</feature>
<evidence type="ECO:0000256" key="1">
    <source>
        <dbReference type="SAM" id="MobiDB-lite"/>
    </source>
</evidence>
<accession>A0A369XQM1</accession>